<keyword evidence="2" id="KW-1185">Reference proteome</keyword>
<dbReference type="OMA" id="CKKESKF"/>
<accession>I3EE27</accession>
<dbReference type="OrthoDB" id="2186030at2759"/>
<dbReference type="GO" id="GO:0006396">
    <property type="term" value="P:RNA processing"/>
    <property type="evidence" value="ECO:0007669"/>
    <property type="project" value="InterPro"/>
</dbReference>
<dbReference type="AlphaFoldDB" id="I3EE27"/>
<dbReference type="HOGENOM" id="CLU_2250793_0_0_1"/>
<dbReference type="EMBL" id="GL870882">
    <property type="protein sequence ID" value="EIJ87474.1"/>
    <property type="molecule type" value="Genomic_DNA"/>
</dbReference>
<dbReference type="VEuPathDB" id="MicrosporidiaDB:NEQG_02355"/>
<gene>
    <name evidence="1" type="ORF">NEQG_02355</name>
</gene>
<dbReference type="Proteomes" id="UP000002872">
    <property type="component" value="Unassembled WGS sequence"/>
</dbReference>
<sequence>MLLEYFCSLILWYNKNGLDSLFISKLGNILKNSSEELSLSDKTVICFNCKKVNIPVVNCTVRVNKNEFFVTCTKCRETTKFPIGSIYKNVYVRESYDIDAFLAGI</sequence>
<dbReference type="Gene3D" id="6.20.50.20">
    <property type="match status" value="1"/>
</dbReference>
<name>I3EE27_NEMP3</name>
<evidence type="ECO:0000313" key="2">
    <source>
        <dbReference type="Proteomes" id="UP000002872"/>
    </source>
</evidence>
<proteinExistence type="predicted"/>
<reference evidence="1" key="1">
    <citation type="submission" date="2011-01" db="EMBL/GenBank/DDBJ databases">
        <title>The Genome Sequence of Nematocida parisii strain ERTm3.</title>
        <authorList>
            <consortium name="The Broad Institute Genome Sequencing Platform"/>
            <consortium name="The Broad Institute Genome Sequencing Center for Infectious Disease"/>
            <person name="Cuomo C."/>
            <person name="Troemel E."/>
            <person name="Young S.K."/>
            <person name="Zeng Q."/>
            <person name="Gargeya S."/>
            <person name="Fitzgerald M."/>
            <person name="Haas B."/>
            <person name="Abouelleil A."/>
            <person name="Alvarado L."/>
            <person name="Arachchi H.M."/>
            <person name="Berlin A."/>
            <person name="Chapman S.B."/>
            <person name="Gearin G."/>
            <person name="Goldberg J."/>
            <person name="Griggs A."/>
            <person name="Gujja S."/>
            <person name="Hansen M."/>
            <person name="Heiman D."/>
            <person name="Howarth C."/>
            <person name="Larimer J."/>
            <person name="Lui A."/>
            <person name="MacDonald P.J.P."/>
            <person name="McCowen C."/>
            <person name="Montmayeur A."/>
            <person name="Murphy C."/>
            <person name="Neiman D."/>
            <person name="Pearson M."/>
            <person name="Priest M."/>
            <person name="Roberts A."/>
            <person name="Saif S."/>
            <person name="Shea T."/>
            <person name="Sisk P."/>
            <person name="Stolte C."/>
            <person name="Sykes S."/>
            <person name="Wortman J."/>
            <person name="Nusbaum C."/>
            <person name="Birren B."/>
        </authorList>
    </citation>
    <scope>NUCLEOTIDE SEQUENCE</scope>
    <source>
        <strain evidence="1">ERTm3</strain>
    </source>
</reference>
<evidence type="ECO:0000313" key="1">
    <source>
        <dbReference type="EMBL" id="EIJ87474.1"/>
    </source>
</evidence>
<protein>
    <submittedName>
        <fullName evidence="1">Uncharacterized protein</fullName>
    </submittedName>
</protein>
<dbReference type="Pfam" id="PF04032">
    <property type="entry name" value="Rpr2"/>
    <property type="match status" value="1"/>
</dbReference>
<organism evidence="1 2">
    <name type="scientific">Nematocida parisii (strain ERTm3)</name>
    <name type="common">Nematode killer fungus</name>
    <dbReference type="NCBI Taxonomy" id="935791"/>
    <lineage>
        <taxon>Eukaryota</taxon>
        <taxon>Fungi</taxon>
        <taxon>Fungi incertae sedis</taxon>
        <taxon>Microsporidia</taxon>
        <taxon>Nematocida</taxon>
    </lineage>
</organism>
<dbReference type="InterPro" id="IPR007175">
    <property type="entry name" value="Rpr2/Snm1/Rpp21"/>
</dbReference>
<dbReference type="InParanoid" id="I3EE27"/>